<dbReference type="EMBL" id="BMWE01000001">
    <property type="protein sequence ID" value="GGY03976.1"/>
    <property type="molecule type" value="Genomic_DNA"/>
</dbReference>
<organism evidence="2 3">
    <name type="scientific">Streptomyces djakartensis</name>
    <dbReference type="NCBI Taxonomy" id="68193"/>
    <lineage>
        <taxon>Bacteria</taxon>
        <taxon>Bacillati</taxon>
        <taxon>Actinomycetota</taxon>
        <taxon>Actinomycetes</taxon>
        <taxon>Kitasatosporales</taxon>
        <taxon>Streptomycetaceae</taxon>
        <taxon>Streptomyces</taxon>
    </lineage>
</organism>
<feature type="compositionally biased region" description="Polar residues" evidence="1">
    <location>
        <begin position="37"/>
        <end position="52"/>
    </location>
</feature>
<feature type="region of interest" description="Disordered" evidence="1">
    <location>
        <begin position="37"/>
        <end position="96"/>
    </location>
</feature>
<accession>A0ABQ2Z3L7</accession>
<sequence length="184" mass="19834">MFDWGEGMHASAAAVISRFFCAVGLSLVLLAVGACSNEDSSGSEQQIPATQTEPDRPEPEPDPEPKHDPEPAPEPKLDPEPEPEPEPEPQGYVPESVVGVWCGGRNDTPEGHWTYAFTSDGEFAARNQDGGFTGYVVTEGGVMTFYVEGGSPFQSTWSVSYEEALGFNLLYLDDFSYVPGSCDS</sequence>
<evidence type="ECO:0000313" key="3">
    <source>
        <dbReference type="Proteomes" id="UP000653308"/>
    </source>
</evidence>
<evidence type="ECO:0000256" key="1">
    <source>
        <dbReference type="SAM" id="MobiDB-lite"/>
    </source>
</evidence>
<gene>
    <name evidence="2" type="ORF">GCM10010384_05170</name>
</gene>
<reference evidence="3" key="1">
    <citation type="journal article" date="2019" name="Int. J. Syst. Evol. Microbiol.">
        <title>The Global Catalogue of Microorganisms (GCM) 10K type strain sequencing project: providing services to taxonomists for standard genome sequencing and annotation.</title>
        <authorList>
            <consortium name="The Broad Institute Genomics Platform"/>
            <consortium name="The Broad Institute Genome Sequencing Center for Infectious Disease"/>
            <person name="Wu L."/>
            <person name="Ma J."/>
        </authorList>
    </citation>
    <scope>NUCLEOTIDE SEQUENCE [LARGE SCALE GENOMIC DNA]</scope>
    <source>
        <strain evidence="3">JCM 4957</strain>
    </source>
</reference>
<comment type="caution">
    <text evidence="2">The sequence shown here is derived from an EMBL/GenBank/DDBJ whole genome shotgun (WGS) entry which is preliminary data.</text>
</comment>
<feature type="compositionally biased region" description="Basic and acidic residues" evidence="1">
    <location>
        <begin position="53"/>
        <end position="79"/>
    </location>
</feature>
<evidence type="ECO:0000313" key="2">
    <source>
        <dbReference type="EMBL" id="GGY03976.1"/>
    </source>
</evidence>
<keyword evidence="3" id="KW-1185">Reference proteome</keyword>
<dbReference type="Proteomes" id="UP000653308">
    <property type="component" value="Unassembled WGS sequence"/>
</dbReference>
<evidence type="ECO:0008006" key="4">
    <source>
        <dbReference type="Google" id="ProtNLM"/>
    </source>
</evidence>
<protein>
    <recommendedName>
        <fullName evidence="4">Lipoprotein</fullName>
    </recommendedName>
</protein>
<proteinExistence type="predicted"/>
<name>A0ABQ2Z3L7_9ACTN</name>